<feature type="coiled-coil region" evidence="1">
    <location>
        <begin position="204"/>
        <end position="262"/>
    </location>
</feature>
<reference evidence="3 4" key="1">
    <citation type="submission" date="2018-11" db="EMBL/GenBank/DDBJ databases">
        <title>Genomic Encyclopedia of Type Strains, Phase IV (KMG-IV): sequencing the most valuable type-strain genomes for metagenomic binning, comparative biology and taxonomic classification.</title>
        <authorList>
            <person name="Goeker M."/>
        </authorList>
    </citation>
    <scope>NUCLEOTIDE SEQUENCE [LARGE SCALE GENOMIC DNA]</scope>
    <source>
        <strain evidence="3 4">DSM 27783</strain>
    </source>
</reference>
<keyword evidence="1" id="KW-0175">Coiled coil</keyword>
<evidence type="ECO:0000313" key="3">
    <source>
        <dbReference type="EMBL" id="ROR38686.1"/>
    </source>
</evidence>
<evidence type="ECO:0000313" key="2">
    <source>
        <dbReference type="EMBL" id="QDD68173.1"/>
    </source>
</evidence>
<geneLocation type="plasmid" evidence="2 5">
    <name>unnamed1</name>
</geneLocation>
<dbReference type="Proteomes" id="UP000272781">
    <property type="component" value="Unassembled WGS sequence"/>
</dbReference>
<name>A0AAJ4RAZ1_9BACT</name>
<dbReference type="Proteomes" id="UP000298805">
    <property type="component" value="Plasmid unnamed1"/>
</dbReference>
<reference evidence="2 5" key="2">
    <citation type="submission" date="2019-06" db="EMBL/GenBank/DDBJ databases">
        <title>A comparative analysis of the Nautiliaceae.</title>
        <authorList>
            <person name="Grosche A."/>
            <person name="Smedile F."/>
            <person name="Vetriani C."/>
        </authorList>
    </citation>
    <scope>NUCLEOTIDE SEQUENCE [LARGE SCALE GENOMIC DNA]</scope>
    <source>
        <strain evidence="2 5">TB6</strain>
        <plasmid evidence="2 5">unnamed1</plasmid>
    </source>
</reference>
<evidence type="ECO:0000256" key="1">
    <source>
        <dbReference type="SAM" id="Coils"/>
    </source>
</evidence>
<keyword evidence="5" id="KW-1185">Reference proteome</keyword>
<dbReference type="RefSeq" id="WP_123353273.1">
    <property type="nucleotide sequence ID" value="NZ_CP040940.1"/>
</dbReference>
<evidence type="ECO:0000313" key="5">
    <source>
        <dbReference type="Proteomes" id="UP000298805"/>
    </source>
</evidence>
<keyword evidence="2" id="KW-0614">Plasmid</keyword>
<accession>A0AAJ4RAZ1</accession>
<protein>
    <recommendedName>
        <fullName evidence="6">Plasmid recombination enzyme</fullName>
    </recommendedName>
</protein>
<dbReference type="Gene3D" id="3.30.930.30">
    <property type="match status" value="1"/>
</dbReference>
<sequence length="273" mass="32380">MKRLAAVTILPTSTLELTHNARDGDKKVDSSIFPKDENVVIPASSQEAKERYKILIKERKKLYEEKFKRKLHPKTKKLLSAVVVLDKHHTIEDVKKVAKYFEDKLNTDVIQIALHRDEGYIDEDGNKVINHHAHIVFLGLDKEARSVRRKIDKKFLYQLQKDVSEMLNMPKLQNTPKLAPHVNLKKINFEKKILKENHTLKEKLYEMEQINKQREQEYTQLQEKYKKAFQELEKLRKEIIVLQNEIRQLQQENQLLKKAYNNPLKENLKLQND</sequence>
<evidence type="ECO:0008006" key="6">
    <source>
        <dbReference type="Google" id="ProtNLM"/>
    </source>
</evidence>
<organism evidence="3 4">
    <name type="scientific">Caminibacter pacificus</name>
    <dbReference type="NCBI Taxonomy" id="1424653"/>
    <lineage>
        <taxon>Bacteria</taxon>
        <taxon>Pseudomonadati</taxon>
        <taxon>Campylobacterota</taxon>
        <taxon>Epsilonproteobacteria</taxon>
        <taxon>Nautiliales</taxon>
        <taxon>Nautiliaceae</taxon>
        <taxon>Caminibacter</taxon>
    </lineage>
</organism>
<dbReference type="AlphaFoldDB" id="A0AAJ4RAZ1"/>
<gene>
    <name evidence="2" type="ORF">C6V80_09980</name>
    <name evidence="3" type="ORF">EDC58_1901</name>
</gene>
<evidence type="ECO:0000313" key="4">
    <source>
        <dbReference type="Proteomes" id="UP000272781"/>
    </source>
</evidence>
<dbReference type="EMBL" id="RJVK01000006">
    <property type="protein sequence ID" value="ROR38686.1"/>
    <property type="molecule type" value="Genomic_DNA"/>
</dbReference>
<dbReference type="EMBL" id="CP040940">
    <property type="protein sequence ID" value="QDD68173.1"/>
    <property type="molecule type" value="Genomic_DNA"/>
</dbReference>
<proteinExistence type="predicted"/>